<keyword evidence="3" id="KW-1185">Reference proteome</keyword>
<dbReference type="AlphaFoldDB" id="A0A1H1LJ22"/>
<protein>
    <submittedName>
        <fullName evidence="2">Uncharacterized protein</fullName>
    </submittedName>
</protein>
<reference evidence="2 3" key="1">
    <citation type="submission" date="2016-10" db="EMBL/GenBank/DDBJ databases">
        <authorList>
            <person name="de Groot N.N."/>
        </authorList>
    </citation>
    <scope>NUCLEOTIDE SEQUENCE [LARGE SCALE GENOMIC DNA]</scope>
    <source>
        <strain evidence="2 3">DSM 22024</strain>
    </source>
</reference>
<dbReference type="EMBL" id="LT629732">
    <property type="protein sequence ID" value="SDR74312.1"/>
    <property type="molecule type" value="Genomic_DNA"/>
</dbReference>
<gene>
    <name evidence="2" type="ORF">SAMN04489717_0357</name>
</gene>
<feature type="compositionally biased region" description="Low complexity" evidence="1">
    <location>
        <begin position="38"/>
        <end position="49"/>
    </location>
</feature>
<organism evidence="2 3">
    <name type="scientific">Actinopolymorpha singaporensis</name>
    <dbReference type="NCBI Taxonomy" id="117157"/>
    <lineage>
        <taxon>Bacteria</taxon>
        <taxon>Bacillati</taxon>
        <taxon>Actinomycetota</taxon>
        <taxon>Actinomycetes</taxon>
        <taxon>Propionibacteriales</taxon>
        <taxon>Actinopolymorphaceae</taxon>
        <taxon>Actinopolymorpha</taxon>
    </lineage>
</organism>
<feature type="region of interest" description="Disordered" evidence="1">
    <location>
        <begin position="27"/>
        <end position="65"/>
    </location>
</feature>
<evidence type="ECO:0000313" key="3">
    <source>
        <dbReference type="Proteomes" id="UP000198983"/>
    </source>
</evidence>
<evidence type="ECO:0000313" key="2">
    <source>
        <dbReference type="EMBL" id="SDR74312.1"/>
    </source>
</evidence>
<proteinExistence type="predicted"/>
<evidence type="ECO:0000256" key="1">
    <source>
        <dbReference type="SAM" id="MobiDB-lite"/>
    </source>
</evidence>
<dbReference type="OrthoDB" id="9759709at2"/>
<sequence>MSGIVESHDKEYVLAWVRARMAPATVDGLSEAQDSEDSSAAADPASEPSGNGCDHHGENAMDDDEGKAREALAAGRTDEAIAHTLLDMRDTLHHMWWSTAQLNHSFNTWMRALADREGRAVTLIHRDSADPRTWHAQWNAGTSGGSKSWMGEGKEDAMRWAAELPAGVRLILDPDTNKWMPWEDADRYVERPF</sequence>
<accession>A0A1H1LJ22</accession>
<dbReference type="RefSeq" id="WP_092649931.1">
    <property type="nucleotide sequence ID" value="NZ_LT629732.1"/>
</dbReference>
<name>A0A1H1LJ22_9ACTN</name>
<dbReference type="Proteomes" id="UP000198983">
    <property type="component" value="Chromosome I"/>
</dbReference>